<dbReference type="PRINTS" id="PR00039">
    <property type="entry name" value="HTHLYSR"/>
</dbReference>
<sequence>MHLDQISTFISVIESGSFNKASTKLFLSQPTITHRINKMESELGISLLVRGKKEVQLTKEGELFLYYAKEILESFQECLTKIELQKGESIINLGYGVSLSYFMMNKVINSISSLNYENRYHFNILRDIDIISNILENKIQMGFTRELLENDYLDFHLITQEPIYIVAGKKLGIKTDKNMSFKEIIGQNFIVPNKETLPNDFMINFLRSNNANIKYQTNDILIQKKLVLEGYGISYFSKECIIEELDNNNISQLQIEDLSEISSPIYLVYRKGFDDKTLENILNLLTEPIYSKLE</sequence>
<dbReference type="CDD" id="cd05466">
    <property type="entry name" value="PBP2_LTTR_substrate"/>
    <property type="match status" value="1"/>
</dbReference>
<evidence type="ECO:0000256" key="2">
    <source>
        <dbReference type="ARBA" id="ARBA00023015"/>
    </source>
</evidence>
<comment type="similarity">
    <text evidence="1">Belongs to the LysR transcriptional regulatory family.</text>
</comment>
<proteinExistence type="inferred from homology"/>
<dbReference type="InterPro" id="IPR000847">
    <property type="entry name" value="LysR_HTH_N"/>
</dbReference>
<evidence type="ECO:0000256" key="3">
    <source>
        <dbReference type="ARBA" id="ARBA00023125"/>
    </source>
</evidence>
<evidence type="ECO:0000313" key="6">
    <source>
        <dbReference type="EMBL" id="TQR16638.1"/>
    </source>
</evidence>
<accession>A0A544TGT6</accession>
<dbReference type="PANTHER" id="PTHR30126:SF40">
    <property type="entry name" value="HTH-TYPE TRANSCRIPTIONAL REGULATOR GLTR"/>
    <property type="match status" value="1"/>
</dbReference>
<evidence type="ECO:0000259" key="5">
    <source>
        <dbReference type="PROSITE" id="PS50931"/>
    </source>
</evidence>
<evidence type="ECO:0000256" key="1">
    <source>
        <dbReference type="ARBA" id="ARBA00009437"/>
    </source>
</evidence>
<dbReference type="InterPro" id="IPR036390">
    <property type="entry name" value="WH_DNA-bd_sf"/>
</dbReference>
<dbReference type="PANTHER" id="PTHR30126">
    <property type="entry name" value="HTH-TYPE TRANSCRIPTIONAL REGULATOR"/>
    <property type="match status" value="1"/>
</dbReference>
<dbReference type="RefSeq" id="WP_142536882.1">
    <property type="nucleotide sequence ID" value="NZ_BMIE01000002.1"/>
</dbReference>
<dbReference type="Proteomes" id="UP000317316">
    <property type="component" value="Unassembled WGS sequence"/>
</dbReference>
<dbReference type="Pfam" id="PF03466">
    <property type="entry name" value="LysR_substrate"/>
    <property type="match status" value="1"/>
</dbReference>
<dbReference type="Pfam" id="PF00126">
    <property type="entry name" value="HTH_1"/>
    <property type="match status" value="1"/>
</dbReference>
<feature type="domain" description="HTH lysR-type" evidence="5">
    <location>
        <begin position="1"/>
        <end position="58"/>
    </location>
</feature>
<organism evidence="6 7">
    <name type="scientific">Psychrobacillus lasiicapitis</name>
    <dbReference type="NCBI Taxonomy" id="1636719"/>
    <lineage>
        <taxon>Bacteria</taxon>
        <taxon>Bacillati</taxon>
        <taxon>Bacillota</taxon>
        <taxon>Bacilli</taxon>
        <taxon>Bacillales</taxon>
        <taxon>Bacillaceae</taxon>
        <taxon>Psychrobacillus</taxon>
    </lineage>
</organism>
<dbReference type="SUPFAM" id="SSF46785">
    <property type="entry name" value="Winged helix' DNA-binding domain"/>
    <property type="match status" value="1"/>
</dbReference>
<dbReference type="SUPFAM" id="SSF53850">
    <property type="entry name" value="Periplasmic binding protein-like II"/>
    <property type="match status" value="1"/>
</dbReference>
<protein>
    <submittedName>
        <fullName evidence="6">LysR family transcriptional regulator</fullName>
    </submittedName>
</protein>
<reference evidence="6 7" key="1">
    <citation type="submission" date="2019-05" db="EMBL/GenBank/DDBJ databases">
        <title>Psychrobacillus vulpis sp. nov., a new species isolated from feces of a red fox that inhabits in The Tablas de Daimiel Natural Park, Albacete, Spain.</title>
        <authorList>
            <person name="Rodriguez M."/>
            <person name="Reina J.C."/>
            <person name="Bejar V."/>
            <person name="Llamas I."/>
        </authorList>
    </citation>
    <scope>NUCLEOTIDE SEQUENCE [LARGE SCALE GENOMIC DNA]</scope>
    <source>
        <strain evidence="6 7">NEAU-3TGS17</strain>
    </source>
</reference>
<dbReference type="OrthoDB" id="9785745at2"/>
<dbReference type="PROSITE" id="PS50931">
    <property type="entry name" value="HTH_LYSR"/>
    <property type="match status" value="1"/>
</dbReference>
<keyword evidence="2" id="KW-0805">Transcription regulation</keyword>
<dbReference type="Gene3D" id="1.10.10.10">
    <property type="entry name" value="Winged helix-like DNA-binding domain superfamily/Winged helix DNA-binding domain"/>
    <property type="match status" value="1"/>
</dbReference>
<evidence type="ECO:0000313" key="7">
    <source>
        <dbReference type="Proteomes" id="UP000317316"/>
    </source>
</evidence>
<dbReference type="GO" id="GO:0000976">
    <property type="term" value="F:transcription cis-regulatory region binding"/>
    <property type="evidence" value="ECO:0007669"/>
    <property type="project" value="TreeGrafter"/>
</dbReference>
<dbReference type="InterPro" id="IPR005119">
    <property type="entry name" value="LysR_subst-bd"/>
</dbReference>
<dbReference type="EMBL" id="VDGH01000001">
    <property type="protein sequence ID" value="TQR16638.1"/>
    <property type="molecule type" value="Genomic_DNA"/>
</dbReference>
<comment type="caution">
    <text evidence="6">The sequence shown here is derived from an EMBL/GenBank/DDBJ whole genome shotgun (WGS) entry which is preliminary data.</text>
</comment>
<dbReference type="FunFam" id="1.10.10.10:FF:000001">
    <property type="entry name" value="LysR family transcriptional regulator"/>
    <property type="match status" value="1"/>
</dbReference>
<keyword evidence="7" id="KW-1185">Reference proteome</keyword>
<gene>
    <name evidence="6" type="ORF">FG382_00255</name>
</gene>
<dbReference type="Gene3D" id="3.40.190.10">
    <property type="entry name" value="Periplasmic binding protein-like II"/>
    <property type="match status" value="2"/>
</dbReference>
<dbReference type="InterPro" id="IPR036388">
    <property type="entry name" value="WH-like_DNA-bd_sf"/>
</dbReference>
<dbReference type="GO" id="GO:0003700">
    <property type="term" value="F:DNA-binding transcription factor activity"/>
    <property type="evidence" value="ECO:0007669"/>
    <property type="project" value="InterPro"/>
</dbReference>
<keyword evidence="3" id="KW-0238">DNA-binding</keyword>
<evidence type="ECO:0000256" key="4">
    <source>
        <dbReference type="ARBA" id="ARBA00023163"/>
    </source>
</evidence>
<name>A0A544TGT6_9BACI</name>
<keyword evidence="4" id="KW-0804">Transcription</keyword>
<dbReference type="AlphaFoldDB" id="A0A544TGT6"/>